<proteinExistence type="inferred from homology"/>
<comment type="caution">
    <text evidence="6">The sequence shown here is derived from an EMBL/GenBank/DDBJ whole genome shotgun (WGS) entry which is preliminary data.</text>
</comment>
<evidence type="ECO:0000256" key="3">
    <source>
        <dbReference type="ARBA" id="ARBA00022490"/>
    </source>
</evidence>
<comment type="subcellular location">
    <subcellularLocation>
        <location evidence="1">Cytoplasm</location>
    </subcellularLocation>
</comment>
<dbReference type="PANTHER" id="PTHR15346">
    <property type="entry name" value="DYNACTIN SUBUNIT"/>
    <property type="match status" value="1"/>
</dbReference>
<reference evidence="6" key="1">
    <citation type="submission" date="2021-04" db="EMBL/GenBank/DDBJ databases">
        <authorList>
            <consortium name="Molecular Ecology Group"/>
        </authorList>
    </citation>
    <scope>NUCLEOTIDE SEQUENCE</scope>
</reference>
<evidence type="ECO:0000313" key="7">
    <source>
        <dbReference type="Proteomes" id="UP000678393"/>
    </source>
</evidence>
<dbReference type="InterPro" id="IPR028133">
    <property type="entry name" value="Dynamitin"/>
</dbReference>
<evidence type="ECO:0000256" key="1">
    <source>
        <dbReference type="ARBA" id="ARBA00004496"/>
    </source>
</evidence>
<dbReference type="GO" id="GO:0007017">
    <property type="term" value="P:microtubule-based process"/>
    <property type="evidence" value="ECO:0007669"/>
    <property type="project" value="InterPro"/>
</dbReference>
<evidence type="ECO:0000256" key="5">
    <source>
        <dbReference type="SAM" id="MobiDB-lite"/>
    </source>
</evidence>
<dbReference type="OrthoDB" id="4977at2759"/>
<name>A0A8S4A3Y3_9EUPU</name>
<sequence length="391" mass="43807">DVNSPDVFESDDLPEADRNIPPAEDPSSDSVERISINTNAAFETFKSKSVSTGKTDFSDSVGKMRTIGYFGDSTLQEFDGSKSESPQKKFQRLQQELRDLAEEVGKLKENVTDAGSGESVSPVAMGKQLEYLQHQLTELHLEKVLGPEASVDLADPQGLLRRRLLTELDSLKPVLEKGKSKEDAGRDAKSHVLYELYHRPEHAQFSKNAKVAMLEERLERLENVVGRNFDKMSSLTSDTQNKSLLGAVAVLNSKLSLLDSVSTESVEARLNVVLQKMQQIGERKEKEAQVDLDKQKQISDLYDLVKKWESTAETLPQIVDRLLSLKELHEQALQFSQALSYLDTTQQEVCSSITGHSDMLKQMQSSLVENNQRIQQNVQSIDKRLKALEKS</sequence>
<evidence type="ECO:0000256" key="2">
    <source>
        <dbReference type="ARBA" id="ARBA00006176"/>
    </source>
</evidence>
<dbReference type="EMBL" id="CAJHNH020007890">
    <property type="protein sequence ID" value="CAG5135090.1"/>
    <property type="molecule type" value="Genomic_DNA"/>
</dbReference>
<keyword evidence="4" id="KW-0243">Dynein</keyword>
<accession>A0A8S4A3Y3</accession>
<comment type="similarity">
    <text evidence="2">Belongs to the dynactin subunit 2 family.</text>
</comment>
<keyword evidence="3" id="KW-0963">Cytoplasm</keyword>
<gene>
    <name evidence="6" type="ORF">CUNI_LOCUS20648</name>
</gene>
<keyword evidence="7" id="KW-1185">Reference proteome</keyword>
<evidence type="ECO:0000313" key="6">
    <source>
        <dbReference type="EMBL" id="CAG5135090.1"/>
    </source>
</evidence>
<dbReference type="Pfam" id="PF04912">
    <property type="entry name" value="Dynamitin"/>
    <property type="match status" value="1"/>
</dbReference>
<dbReference type="Proteomes" id="UP000678393">
    <property type="component" value="Unassembled WGS sequence"/>
</dbReference>
<dbReference type="AlphaFoldDB" id="A0A8S4A3Y3"/>
<dbReference type="GO" id="GO:0005869">
    <property type="term" value="C:dynactin complex"/>
    <property type="evidence" value="ECO:0007669"/>
    <property type="project" value="InterPro"/>
</dbReference>
<dbReference type="GO" id="GO:0005737">
    <property type="term" value="C:cytoplasm"/>
    <property type="evidence" value="ECO:0007669"/>
    <property type="project" value="UniProtKB-SubCell"/>
</dbReference>
<evidence type="ECO:0000256" key="4">
    <source>
        <dbReference type="ARBA" id="ARBA00023017"/>
    </source>
</evidence>
<protein>
    <recommendedName>
        <fullName evidence="8">Dynactin subunit 2</fullName>
    </recommendedName>
</protein>
<evidence type="ECO:0008006" key="8">
    <source>
        <dbReference type="Google" id="ProtNLM"/>
    </source>
</evidence>
<organism evidence="6 7">
    <name type="scientific">Candidula unifasciata</name>
    <dbReference type="NCBI Taxonomy" id="100452"/>
    <lineage>
        <taxon>Eukaryota</taxon>
        <taxon>Metazoa</taxon>
        <taxon>Spiralia</taxon>
        <taxon>Lophotrochozoa</taxon>
        <taxon>Mollusca</taxon>
        <taxon>Gastropoda</taxon>
        <taxon>Heterobranchia</taxon>
        <taxon>Euthyneura</taxon>
        <taxon>Panpulmonata</taxon>
        <taxon>Eupulmonata</taxon>
        <taxon>Stylommatophora</taxon>
        <taxon>Helicina</taxon>
        <taxon>Helicoidea</taxon>
        <taxon>Geomitridae</taxon>
        <taxon>Candidula</taxon>
    </lineage>
</organism>
<feature type="non-terminal residue" evidence="6">
    <location>
        <position position="1"/>
    </location>
</feature>
<feature type="region of interest" description="Disordered" evidence="5">
    <location>
        <begin position="1"/>
        <end position="33"/>
    </location>
</feature>
<dbReference type="GO" id="GO:0030286">
    <property type="term" value="C:dynein complex"/>
    <property type="evidence" value="ECO:0007669"/>
    <property type="project" value="UniProtKB-KW"/>
</dbReference>